<proteinExistence type="predicted"/>
<dbReference type="InterPro" id="IPR046947">
    <property type="entry name" value="LytR-like"/>
</dbReference>
<protein>
    <submittedName>
        <fullName evidence="2">LytTR family transcriptional regulator</fullName>
    </submittedName>
</protein>
<dbReference type="AlphaFoldDB" id="A0A316WLV8"/>
<feature type="domain" description="HTH LytTR-type" evidence="1">
    <location>
        <begin position="9"/>
        <end position="105"/>
    </location>
</feature>
<dbReference type="Proteomes" id="UP000236413">
    <property type="component" value="Unassembled WGS sequence"/>
</dbReference>
<organism evidence="2 3">
    <name type="scientific">Chryseobacterium viscerum</name>
    <dbReference type="NCBI Taxonomy" id="1037377"/>
    <lineage>
        <taxon>Bacteria</taxon>
        <taxon>Pseudomonadati</taxon>
        <taxon>Bacteroidota</taxon>
        <taxon>Flavobacteriia</taxon>
        <taxon>Flavobacteriales</taxon>
        <taxon>Weeksellaceae</taxon>
        <taxon>Chryseobacterium group</taxon>
        <taxon>Chryseobacterium</taxon>
    </lineage>
</organism>
<dbReference type="Gene3D" id="2.40.50.1020">
    <property type="entry name" value="LytTr DNA-binding domain"/>
    <property type="match status" value="1"/>
</dbReference>
<gene>
    <name evidence="2" type="ORF">C1634_019210</name>
</gene>
<evidence type="ECO:0000313" key="2">
    <source>
        <dbReference type="EMBL" id="PWN59440.1"/>
    </source>
</evidence>
<evidence type="ECO:0000259" key="1">
    <source>
        <dbReference type="PROSITE" id="PS50930"/>
    </source>
</evidence>
<dbReference type="InterPro" id="IPR007492">
    <property type="entry name" value="LytTR_DNA-bd_dom"/>
</dbReference>
<name>A0A316WLV8_9FLAO</name>
<sequence length="108" mass="12751">MENRTFAFIKSDKKLIKLFFKDINVIKGLGNYVEIHTIDHKRFIYYKTLKDLIETLPDEFMRVHNSYIVNLTNIASFEDNRLICGDLKITVAKSYKECLHTTLSKMML</sequence>
<dbReference type="RefSeq" id="WP_109738967.1">
    <property type="nucleotide sequence ID" value="NZ_PPEG02000008.1"/>
</dbReference>
<accession>A0A316WLV8</accession>
<dbReference type="GO" id="GO:0000156">
    <property type="term" value="F:phosphorelay response regulator activity"/>
    <property type="evidence" value="ECO:0007669"/>
    <property type="project" value="InterPro"/>
</dbReference>
<dbReference type="Pfam" id="PF04397">
    <property type="entry name" value="LytTR"/>
    <property type="match status" value="1"/>
</dbReference>
<dbReference type="PROSITE" id="PS50930">
    <property type="entry name" value="HTH_LYTTR"/>
    <property type="match status" value="1"/>
</dbReference>
<dbReference type="GO" id="GO:0003677">
    <property type="term" value="F:DNA binding"/>
    <property type="evidence" value="ECO:0007669"/>
    <property type="project" value="InterPro"/>
</dbReference>
<dbReference type="EMBL" id="PPEG02000008">
    <property type="protein sequence ID" value="PWN59440.1"/>
    <property type="molecule type" value="Genomic_DNA"/>
</dbReference>
<comment type="caution">
    <text evidence="2">The sequence shown here is derived from an EMBL/GenBank/DDBJ whole genome shotgun (WGS) entry which is preliminary data.</text>
</comment>
<dbReference type="PANTHER" id="PTHR37299">
    <property type="entry name" value="TRANSCRIPTIONAL REGULATOR-RELATED"/>
    <property type="match status" value="1"/>
</dbReference>
<dbReference type="SMART" id="SM00850">
    <property type="entry name" value="LytTR"/>
    <property type="match status" value="1"/>
</dbReference>
<evidence type="ECO:0000313" key="3">
    <source>
        <dbReference type="Proteomes" id="UP000236413"/>
    </source>
</evidence>
<dbReference type="PANTHER" id="PTHR37299:SF1">
    <property type="entry name" value="STAGE 0 SPORULATION PROTEIN A HOMOLOG"/>
    <property type="match status" value="1"/>
</dbReference>
<reference evidence="2 3" key="1">
    <citation type="submission" date="2018-04" db="EMBL/GenBank/DDBJ databases">
        <title>Chryseobacterium oncorhynchi 701B-08T from rainbow trout, and Chryseobacterium viscerum 687B-08T from diseased fish.</title>
        <authorList>
            <person name="Jeong J.-J."/>
            <person name="Lee Y.J."/>
            <person name="Pathiraja D."/>
            <person name="Park B."/>
            <person name="Choi I.-G."/>
            <person name="Kim K.D."/>
        </authorList>
    </citation>
    <scope>NUCLEOTIDE SEQUENCE [LARGE SCALE GENOMIC DNA]</scope>
    <source>
        <strain evidence="2 3">687B-08</strain>
    </source>
</reference>